<accession>A0A5M9MFQ8</accession>
<protein>
    <submittedName>
        <fullName evidence="1">Uncharacterized protein</fullName>
    </submittedName>
</protein>
<dbReference type="VEuPathDB" id="FungiDB:EYZ11_000882"/>
<reference evidence="1 2" key="1">
    <citation type="submission" date="2019-08" db="EMBL/GenBank/DDBJ databases">
        <title>The genome sequence of a newly discovered highly antifungal drug resistant Aspergillus species, Aspergillus tanneri NIH 1004.</title>
        <authorList>
            <person name="Mounaud S."/>
            <person name="Singh I."/>
            <person name="Joardar V."/>
            <person name="Pakala S."/>
            <person name="Pakala S."/>
            <person name="Venepally P."/>
            <person name="Chung J.K."/>
            <person name="Losada L."/>
            <person name="Nierman W.C."/>
        </authorList>
    </citation>
    <scope>NUCLEOTIDE SEQUENCE [LARGE SCALE GENOMIC DNA]</scope>
    <source>
        <strain evidence="1 2">NIH1004</strain>
    </source>
</reference>
<comment type="caution">
    <text evidence="1">The sequence shown here is derived from an EMBL/GenBank/DDBJ whole genome shotgun (WGS) entry which is preliminary data.</text>
</comment>
<organism evidence="1 2">
    <name type="scientific">Aspergillus tanneri</name>
    <dbReference type="NCBI Taxonomy" id="1220188"/>
    <lineage>
        <taxon>Eukaryota</taxon>
        <taxon>Fungi</taxon>
        <taxon>Dikarya</taxon>
        <taxon>Ascomycota</taxon>
        <taxon>Pezizomycotina</taxon>
        <taxon>Eurotiomycetes</taxon>
        <taxon>Eurotiomycetidae</taxon>
        <taxon>Eurotiales</taxon>
        <taxon>Aspergillaceae</taxon>
        <taxon>Aspergillus</taxon>
        <taxon>Aspergillus subgen. Circumdati</taxon>
    </lineage>
</organism>
<dbReference type="AlphaFoldDB" id="A0A5M9MFQ8"/>
<dbReference type="SUPFAM" id="SSF51101">
    <property type="entry name" value="Mannose-binding lectins"/>
    <property type="match status" value="1"/>
</dbReference>
<dbReference type="RefSeq" id="XP_033422701.1">
    <property type="nucleotide sequence ID" value="XM_033574683.1"/>
</dbReference>
<dbReference type="EMBL" id="QUQM01000005">
    <property type="protein sequence ID" value="KAA8643339.1"/>
    <property type="molecule type" value="Genomic_DNA"/>
</dbReference>
<dbReference type="Proteomes" id="UP000324241">
    <property type="component" value="Unassembled WGS sequence"/>
</dbReference>
<dbReference type="InterPro" id="IPR036404">
    <property type="entry name" value="Jacalin-like_lectin_dom_sf"/>
</dbReference>
<evidence type="ECO:0000313" key="2">
    <source>
        <dbReference type="Proteomes" id="UP000324241"/>
    </source>
</evidence>
<dbReference type="Gene3D" id="2.100.10.30">
    <property type="entry name" value="Jacalin-like lectin domain"/>
    <property type="match status" value="1"/>
</dbReference>
<gene>
    <name evidence="1" type="ORF">ATNIH1004_010106</name>
</gene>
<evidence type="ECO:0000313" key="1">
    <source>
        <dbReference type="EMBL" id="KAA8643339.1"/>
    </source>
</evidence>
<dbReference type="OrthoDB" id="5273847at2759"/>
<sequence length="418" mass="47298">MLQEVSTNQLDFETLGEDYAAEGRWIALQNLRRIWRCCEHILCVVEKAFMKTRRQSGRASPELKERAVTRVASLCEPCLGSSYLSEVYFIPDVGDVPSLRSVTVYFSLDNDEIIGIEWRLQGEKSGRLLGRRTSSLERKGLPRDLAISGFVLSLGSTRNAFSNEQSIYGLGILTEGSPEVRIKLGSWTDNDLVQAFRADWLETEGHRVVGIAGHYDEFNLSSFGIITADLTTSQIKITMPPLFPRGFIHYRWIQKYPPPGYVLRPISYVESSESWPGHHPPILEAPVIVIELSGRDLRAVRVYFQPKEQQCVGMEFEFTDDSTQLVSADGVTEKKNLKMTTIRLRGERIMGFTCWYGRRRVIHGLEFVTSRSRTVGAGRRKCVEGQFSYHDHDAREVGGLYAGIRSYGIESLGLIVRC</sequence>
<dbReference type="GeneID" id="54332808"/>
<proteinExistence type="predicted"/>
<name>A0A5M9MFQ8_9EURO</name>